<evidence type="ECO:0000313" key="3">
    <source>
        <dbReference type="Proteomes" id="UP000748308"/>
    </source>
</evidence>
<accession>A0A937XD95</accession>
<feature type="transmembrane region" description="Helical" evidence="1">
    <location>
        <begin position="45"/>
        <end position="64"/>
    </location>
</feature>
<protein>
    <submittedName>
        <fullName evidence="2">AtpZ/AtpI family protein</fullName>
    </submittedName>
</protein>
<evidence type="ECO:0000313" key="2">
    <source>
        <dbReference type="EMBL" id="MBM3318907.1"/>
    </source>
</evidence>
<sequence length="77" mass="8712">MPDPSRFRQARVVALLATIPFILAVAPIVGYGLGYLLDQKLRTGWLLRLAFLGLGFAAGVREMLRLIRRARRDFDEL</sequence>
<keyword evidence="1" id="KW-0812">Transmembrane</keyword>
<dbReference type="EMBL" id="VGIY01000539">
    <property type="protein sequence ID" value="MBM3318907.1"/>
    <property type="molecule type" value="Genomic_DNA"/>
</dbReference>
<dbReference type="InterPro" id="IPR032820">
    <property type="entry name" value="ATPase_put"/>
</dbReference>
<feature type="transmembrane region" description="Helical" evidence="1">
    <location>
        <begin position="12"/>
        <end position="33"/>
    </location>
</feature>
<keyword evidence="1" id="KW-1133">Transmembrane helix</keyword>
<keyword evidence="1" id="KW-0472">Membrane</keyword>
<dbReference type="Pfam" id="PF09527">
    <property type="entry name" value="ATPase_gene1"/>
    <property type="match status" value="1"/>
</dbReference>
<proteinExistence type="predicted"/>
<name>A0A937XD95_UNCEI</name>
<organism evidence="2 3">
    <name type="scientific">Eiseniibacteriota bacterium</name>
    <dbReference type="NCBI Taxonomy" id="2212470"/>
    <lineage>
        <taxon>Bacteria</taxon>
        <taxon>Candidatus Eiseniibacteriota</taxon>
    </lineage>
</organism>
<dbReference type="Proteomes" id="UP000748308">
    <property type="component" value="Unassembled WGS sequence"/>
</dbReference>
<evidence type="ECO:0000256" key="1">
    <source>
        <dbReference type="SAM" id="Phobius"/>
    </source>
</evidence>
<gene>
    <name evidence="2" type="ORF">FJY75_13750</name>
</gene>
<comment type="caution">
    <text evidence="2">The sequence shown here is derived from an EMBL/GenBank/DDBJ whole genome shotgun (WGS) entry which is preliminary data.</text>
</comment>
<dbReference type="AlphaFoldDB" id="A0A937XD95"/>
<reference evidence="2" key="1">
    <citation type="submission" date="2019-03" db="EMBL/GenBank/DDBJ databases">
        <title>Lake Tanganyika Metagenome-Assembled Genomes (MAGs).</title>
        <authorList>
            <person name="Tran P."/>
        </authorList>
    </citation>
    <scope>NUCLEOTIDE SEQUENCE</scope>
    <source>
        <strain evidence="2">M_DeepCast_400m_m2_100</strain>
    </source>
</reference>